<evidence type="ECO:0000313" key="19">
    <source>
        <dbReference type="Proteomes" id="UP000479000"/>
    </source>
</evidence>
<feature type="compositionally biased region" description="Basic and acidic residues" evidence="15">
    <location>
        <begin position="1004"/>
        <end position="1018"/>
    </location>
</feature>
<keyword evidence="10" id="KW-0805">Transcription regulation</keyword>
<feature type="compositionally biased region" description="Low complexity" evidence="15">
    <location>
        <begin position="1140"/>
        <end position="1154"/>
    </location>
</feature>
<evidence type="ECO:0000256" key="7">
    <source>
        <dbReference type="ARBA" id="ARBA00022964"/>
    </source>
</evidence>
<evidence type="ECO:0000256" key="5">
    <source>
        <dbReference type="ARBA" id="ARBA00022833"/>
    </source>
</evidence>
<reference evidence="18 19" key="1">
    <citation type="submission" date="2020-02" db="EMBL/GenBank/DDBJ databases">
        <authorList>
            <person name="Ferguson B K."/>
        </authorList>
    </citation>
    <scope>NUCLEOTIDE SEQUENCE [LARGE SCALE GENOMIC DNA]</scope>
</reference>
<dbReference type="EMBL" id="CADCXU010013408">
    <property type="protein sequence ID" value="CAB0003287.1"/>
    <property type="molecule type" value="Genomic_DNA"/>
</dbReference>
<feature type="compositionally biased region" description="Low complexity" evidence="15">
    <location>
        <begin position="841"/>
        <end position="858"/>
    </location>
</feature>
<comment type="catalytic activity">
    <reaction evidence="13">
        <text>N(6),N(6),N(6)-trimethyl-L-lysyl(9)-[histone H3] + 2 2-oxoglutarate + 2 O2 = N(6)-methyl-L-lysyl(9)-[histone H3] + 2 formaldehyde + 2 succinate + 2 CO2</text>
        <dbReference type="Rhea" id="RHEA:60200"/>
        <dbReference type="Rhea" id="RHEA-COMP:15538"/>
        <dbReference type="Rhea" id="RHEA-COMP:15542"/>
        <dbReference type="ChEBI" id="CHEBI:15379"/>
        <dbReference type="ChEBI" id="CHEBI:16526"/>
        <dbReference type="ChEBI" id="CHEBI:16810"/>
        <dbReference type="ChEBI" id="CHEBI:16842"/>
        <dbReference type="ChEBI" id="CHEBI:30031"/>
        <dbReference type="ChEBI" id="CHEBI:61929"/>
        <dbReference type="ChEBI" id="CHEBI:61961"/>
        <dbReference type="EC" id="1.14.11.66"/>
    </reaction>
</comment>
<dbReference type="GO" id="GO:0005634">
    <property type="term" value="C:nucleus"/>
    <property type="evidence" value="ECO:0007669"/>
    <property type="project" value="TreeGrafter"/>
</dbReference>
<dbReference type="GO" id="GO:0140684">
    <property type="term" value="F:histone H3K9me2/H3K9me3 demethylase activity"/>
    <property type="evidence" value="ECO:0007669"/>
    <property type="project" value="UniProtKB-EC"/>
</dbReference>
<evidence type="ECO:0000256" key="11">
    <source>
        <dbReference type="ARBA" id="ARBA00023163"/>
    </source>
</evidence>
<evidence type="ECO:0000256" key="3">
    <source>
        <dbReference type="ARBA" id="ARBA00012900"/>
    </source>
</evidence>
<sequence length="1208" mass="135507">MFRFVLDQFSHGSPPEAEVPQMSQNEPPLLHPELLVKRPLRTSVELVFGQHFFDGRIIAADDLMIFADFQSDDRPILARQFSRRFVQIAAFVFSHFGHFQSAADYRIPFWPWNWPILGPLDREIDRSTFWPGYGYVKPSRWVTGKPSSITSCCSTVEKSPVVMATSGVPQIQVFRPTWDEFKNFANYIEYIESCGAHKAGLAKIIPPPEWVPRKEGYDVSKINITIPAPICQVVTGKQGLYQQINITKKSISVPEYQKMASSAQYCTPHHSDFEELERKYWKNITYSPPIYGADVSGTLTDDDVDEWNINRLGTILDYVNSDYGISIEGVNTAYLYFGMWKTTFAWHTEDMDLYSINYLHFGAPKTWYCIPPEHGRRLERLANGFFPGQNKTCPAFLRHKMTIISPHVLKQYSIPVNKITQEKGEIMITFPYGYHSGFNHGFNCAESTNFAMPRWVEYGKRALQCLCRPDNVKISMDTFVKRFQPDRYDVWLGGRDYGPHPEDLSKMTFAPPPTKDMCKAECYAQNGSTNSKRVPALANEEDDESEIPSEVQKVLDEIDDEEDDEVPDEEQIQMLEDIWLKAGEMGEKLKLTPFMFVRSNMPFMSDQVFLSVTELEDAEVVDDGCELPKKRKKKLSQDLDITEKPVPKKISNCGRKKRYKMPTPNKCVMTHSRAENLDGAMLGLVEYMGSAIADVPQSPPSFVDPDYSPTVKEEVKKELPIEVLSSPQKPVVVLNRSSISDNHGELSNGASKSKDVFCDYDVNERKLISESSTTAEKKKSALEETRERVLMKLKKDIEKRQKKKSGESKTRRKEEKKSRKDKERHHKKERHDKADKHSVKSSPSASSPTPIPSSSSPPANHPDWPKVALERLNIPLQVPSDDTVSTSSHDGSPVKSDPDSTEPADVTKMILGDVRLKSALQAATQRSLSPEDLTTPPKTSGRKIKPVPSPESSSDDSVIILENDDEISARDPVDEYLSSIKKEIKADELDSTPEEDGEDTLTPKLEHLTPREQHDFTKKVILGSPPKASQPLDRNPKAKSRKPTLKVPLPVAQSTYTSRLQPTGEATVTTTTPVADDESNVVIDAQGLHINIIKGEGVSESTLKQVLEKLNPYTRAAEDGAPPESDGRLKNGSATVPIASSSSSVASSCSQSSSPADPKTEPTSTNELSPQVCVHTKCYSPFSTPSTRSWVCDRCNCIDSVLYKVNIS</sequence>
<evidence type="ECO:0000256" key="12">
    <source>
        <dbReference type="ARBA" id="ARBA00023242"/>
    </source>
</evidence>
<evidence type="ECO:0000256" key="14">
    <source>
        <dbReference type="ARBA" id="ARBA00053408"/>
    </source>
</evidence>
<dbReference type="PROSITE" id="PS51184">
    <property type="entry name" value="JMJC"/>
    <property type="match status" value="1"/>
</dbReference>
<keyword evidence="5" id="KW-0862">Zinc</keyword>
<keyword evidence="6" id="KW-0156">Chromatin regulator</keyword>
<dbReference type="InterPro" id="IPR003347">
    <property type="entry name" value="JmjC_dom"/>
</dbReference>
<evidence type="ECO:0000256" key="6">
    <source>
        <dbReference type="ARBA" id="ARBA00022853"/>
    </source>
</evidence>
<evidence type="ECO:0000256" key="10">
    <source>
        <dbReference type="ARBA" id="ARBA00023015"/>
    </source>
</evidence>
<evidence type="ECO:0000256" key="2">
    <source>
        <dbReference type="ARBA" id="ARBA00009711"/>
    </source>
</evidence>
<dbReference type="GO" id="GO:0140681">
    <property type="term" value="F:histone H3K36me2/H3K36me3 demethylase activity"/>
    <property type="evidence" value="ECO:0007669"/>
    <property type="project" value="UniProtKB-ARBA"/>
</dbReference>
<proteinExistence type="inferred from homology"/>
<dbReference type="InterPro" id="IPR003349">
    <property type="entry name" value="JmjN"/>
</dbReference>
<keyword evidence="4" id="KW-0479">Metal-binding</keyword>
<dbReference type="AlphaFoldDB" id="A0A6H5GJG6"/>
<keyword evidence="12" id="KW-0539">Nucleus</keyword>
<evidence type="ECO:0000256" key="9">
    <source>
        <dbReference type="ARBA" id="ARBA00023004"/>
    </source>
</evidence>
<feature type="compositionally biased region" description="Polar residues" evidence="15">
    <location>
        <begin position="880"/>
        <end position="890"/>
    </location>
</feature>
<evidence type="ECO:0000256" key="13">
    <source>
        <dbReference type="ARBA" id="ARBA00049349"/>
    </source>
</evidence>
<dbReference type="EC" id="1.14.11.66" evidence="3"/>
<dbReference type="Pfam" id="PF02373">
    <property type="entry name" value="JmjC"/>
    <property type="match status" value="1"/>
</dbReference>
<feature type="compositionally biased region" description="Acidic residues" evidence="15">
    <location>
        <begin position="989"/>
        <end position="999"/>
    </location>
</feature>
<dbReference type="FunFam" id="2.60.120.650:FF:000048">
    <property type="entry name" value="Lysine-specific demethylase 4A"/>
    <property type="match status" value="1"/>
</dbReference>
<evidence type="ECO:0000313" key="18">
    <source>
        <dbReference type="EMBL" id="CAB0003287.1"/>
    </source>
</evidence>
<evidence type="ECO:0000259" key="16">
    <source>
        <dbReference type="PROSITE" id="PS51183"/>
    </source>
</evidence>
<dbReference type="GO" id="GO:0000785">
    <property type="term" value="C:chromatin"/>
    <property type="evidence" value="ECO:0007669"/>
    <property type="project" value="TreeGrafter"/>
</dbReference>
<feature type="domain" description="JmjC" evidence="17">
    <location>
        <begin position="301"/>
        <end position="467"/>
    </location>
</feature>
<dbReference type="PANTHER" id="PTHR10694">
    <property type="entry name" value="LYSINE-SPECIFIC DEMETHYLASE"/>
    <property type="match status" value="1"/>
</dbReference>
<dbReference type="SMART" id="SM00545">
    <property type="entry name" value="JmjN"/>
    <property type="match status" value="1"/>
</dbReference>
<keyword evidence="8" id="KW-0560">Oxidoreductase</keyword>
<comment type="function">
    <text evidence="14">Probable histone demethylase that specifically demethylates 'Lys-9' and 'Lys-36' residues of histone H3, thereby playing a central role in histone code. Demethylation of Lys residue generates formaldehyde and succinate.</text>
</comment>
<feature type="region of interest" description="Disordered" evidence="15">
    <location>
        <begin position="1"/>
        <end position="23"/>
    </location>
</feature>
<keyword evidence="9" id="KW-0408">Iron</keyword>
<feature type="compositionally biased region" description="Basic and acidic residues" evidence="15">
    <location>
        <begin position="794"/>
        <end position="821"/>
    </location>
</feature>
<dbReference type="GO" id="GO:0048512">
    <property type="term" value="P:circadian behavior"/>
    <property type="evidence" value="ECO:0007669"/>
    <property type="project" value="UniProtKB-ARBA"/>
</dbReference>
<evidence type="ECO:0000256" key="4">
    <source>
        <dbReference type="ARBA" id="ARBA00022723"/>
    </source>
</evidence>
<accession>A0A6H5GJG6</accession>
<gene>
    <name evidence="18" type="ORF">NTEN_LOCUS8867</name>
</gene>
<dbReference type="PROSITE" id="PS51183">
    <property type="entry name" value="JMJN"/>
    <property type="match status" value="1"/>
</dbReference>
<dbReference type="Proteomes" id="UP000479000">
    <property type="component" value="Unassembled WGS sequence"/>
</dbReference>
<comment type="similarity">
    <text evidence="2">Belongs to the JHDM3 histone demethylase family.</text>
</comment>
<dbReference type="SUPFAM" id="SSF51197">
    <property type="entry name" value="Clavaminate synthase-like"/>
    <property type="match status" value="1"/>
</dbReference>
<dbReference type="SMART" id="SM00558">
    <property type="entry name" value="JmjC"/>
    <property type="match status" value="1"/>
</dbReference>
<organism evidence="18 19">
    <name type="scientific">Nesidiocoris tenuis</name>
    <dbReference type="NCBI Taxonomy" id="355587"/>
    <lineage>
        <taxon>Eukaryota</taxon>
        <taxon>Metazoa</taxon>
        <taxon>Ecdysozoa</taxon>
        <taxon>Arthropoda</taxon>
        <taxon>Hexapoda</taxon>
        <taxon>Insecta</taxon>
        <taxon>Pterygota</taxon>
        <taxon>Neoptera</taxon>
        <taxon>Paraneoptera</taxon>
        <taxon>Hemiptera</taxon>
        <taxon>Heteroptera</taxon>
        <taxon>Panheteroptera</taxon>
        <taxon>Cimicomorpha</taxon>
        <taxon>Miridae</taxon>
        <taxon>Dicyphina</taxon>
        <taxon>Nesidiocoris</taxon>
    </lineage>
</organism>
<dbReference type="OrthoDB" id="9547406at2759"/>
<evidence type="ECO:0000259" key="17">
    <source>
        <dbReference type="PROSITE" id="PS51184"/>
    </source>
</evidence>
<evidence type="ECO:0000256" key="15">
    <source>
        <dbReference type="SAM" id="MobiDB-lite"/>
    </source>
</evidence>
<feature type="region of interest" description="Disordered" evidence="15">
    <location>
        <begin position="794"/>
        <end position="1046"/>
    </location>
</feature>
<evidence type="ECO:0000256" key="1">
    <source>
        <dbReference type="ARBA" id="ARBA00001954"/>
    </source>
</evidence>
<evidence type="ECO:0000256" key="8">
    <source>
        <dbReference type="ARBA" id="ARBA00023002"/>
    </source>
</evidence>
<keyword evidence="7" id="KW-0223">Dioxygenase</keyword>
<protein>
    <recommendedName>
        <fullName evidence="3">[histone H3]-trimethyl-L-lysine(9) demethylase</fullName>
        <ecNumber evidence="3">1.14.11.66</ecNumber>
    </recommendedName>
</protein>
<comment type="cofactor">
    <cofactor evidence="1">
        <name>Fe(2+)</name>
        <dbReference type="ChEBI" id="CHEBI:29033"/>
    </cofactor>
</comment>
<feature type="domain" description="JmjN" evidence="16">
    <location>
        <begin position="171"/>
        <end position="213"/>
    </location>
</feature>
<dbReference type="Gene3D" id="2.60.120.650">
    <property type="entry name" value="Cupin"/>
    <property type="match status" value="1"/>
</dbReference>
<dbReference type="PANTHER" id="PTHR10694:SF129">
    <property type="entry name" value="LYSINE-SPECIFIC DEMETHYLASE 4B-RELATED"/>
    <property type="match status" value="1"/>
</dbReference>
<dbReference type="GO" id="GO:0046872">
    <property type="term" value="F:metal ion binding"/>
    <property type="evidence" value="ECO:0007669"/>
    <property type="project" value="UniProtKB-KW"/>
</dbReference>
<dbReference type="Pfam" id="PF02375">
    <property type="entry name" value="JmjN"/>
    <property type="match status" value="1"/>
</dbReference>
<dbReference type="GO" id="GO:0010468">
    <property type="term" value="P:regulation of gene expression"/>
    <property type="evidence" value="ECO:0007669"/>
    <property type="project" value="TreeGrafter"/>
</dbReference>
<name>A0A6H5GJG6_9HEMI</name>
<keyword evidence="11" id="KW-0804">Transcription</keyword>
<keyword evidence="19" id="KW-1185">Reference proteome</keyword>
<feature type="region of interest" description="Disordered" evidence="15">
    <location>
        <begin position="1114"/>
        <end position="1167"/>
    </location>
</feature>